<dbReference type="InterPro" id="IPR006175">
    <property type="entry name" value="YjgF/YER057c/UK114"/>
</dbReference>
<dbReference type="Gene3D" id="3.30.1330.40">
    <property type="entry name" value="RutC-like"/>
    <property type="match status" value="1"/>
</dbReference>
<proteinExistence type="predicted"/>
<dbReference type="Pfam" id="PF01042">
    <property type="entry name" value="Ribonuc_L-PSP"/>
    <property type="match status" value="1"/>
</dbReference>
<accession>A0AAD3TUI3</accession>
<dbReference type="Pfam" id="PF00248">
    <property type="entry name" value="Aldo_ket_red"/>
    <property type="match status" value="1"/>
</dbReference>
<dbReference type="InterPro" id="IPR023210">
    <property type="entry name" value="NADP_OxRdtase_dom"/>
</dbReference>
<dbReference type="SUPFAM" id="SSF55298">
    <property type="entry name" value="YjgF-like"/>
    <property type="match status" value="1"/>
</dbReference>
<dbReference type="PANTHER" id="PTHR43147">
    <property type="entry name" value="PROTEIN TAS"/>
    <property type="match status" value="1"/>
</dbReference>
<gene>
    <name evidence="2" type="ORF">CspeluHIS016_0310010</name>
</gene>
<reference evidence="2" key="2">
    <citation type="submission" date="2023-06" db="EMBL/GenBank/DDBJ databases">
        <authorList>
            <person name="Kobayashi Y."/>
            <person name="Kayamori A."/>
            <person name="Aoki K."/>
            <person name="Shiwa Y."/>
            <person name="Fujita N."/>
            <person name="Sugita T."/>
            <person name="Iwasaki W."/>
            <person name="Tanaka N."/>
            <person name="Takashima M."/>
        </authorList>
    </citation>
    <scope>NUCLEOTIDE SEQUENCE</scope>
    <source>
        <strain evidence="2">HIS016</strain>
    </source>
</reference>
<dbReference type="InterPro" id="IPR035959">
    <property type="entry name" value="RutC-like_sf"/>
</dbReference>
<organism evidence="2 3">
    <name type="scientific">Cutaneotrichosporon spelunceum</name>
    <dbReference type="NCBI Taxonomy" id="1672016"/>
    <lineage>
        <taxon>Eukaryota</taxon>
        <taxon>Fungi</taxon>
        <taxon>Dikarya</taxon>
        <taxon>Basidiomycota</taxon>
        <taxon>Agaricomycotina</taxon>
        <taxon>Tremellomycetes</taxon>
        <taxon>Trichosporonales</taxon>
        <taxon>Trichosporonaceae</taxon>
        <taxon>Cutaneotrichosporon</taxon>
    </lineage>
</organism>
<dbReference type="AlphaFoldDB" id="A0AAD3TUI3"/>
<dbReference type="Gene3D" id="3.20.20.100">
    <property type="entry name" value="NADP-dependent oxidoreductase domain"/>
    <property type="match status" value="1"/>
</dbReference>
<evidence type="ECO:0000313" key="2">
    <source>
        <dbReference type="EMBL" id="GMK57161.1"/>
    </source>
</evidence>
<keyword evidence="3" id="KW-1185">Reference proteome</keyword>
<dbReference type="Proteomes" id="UP001222932">
    <property type="component" value="Unassembled WGS sequence"/>
</dbReference>
<dbReference type="EMBL" id="BTCM01000003">
    <property type="protein sequence ID" value="GMK57161.1"/>
    <property type="molecule type" value="Genomic_DNA"/>
</dbReference>
<evidence type="ECO:0000259" key="1">
    <source>
        <dbReference type="Pfam" id="PF00248"/>
    </source>
</evidence>
<dbReference type="PANTHER" id="PTHR43147:SF2">
    <property type="entry name" value="NADP-DEPENDENT OXIDOREDUCTASE DOMAIN-CONTAINING PROTEIN"/>
    <property type="match status" value="1"/>
</dbReference>
<evidence type="ECO:0000313" key="3">
    <source>
        <dbReference type="Proteomes" id="UP001222932"/>
    </source>
</evidence>
<feature type="domain" description="NADP-dependent oxidoreductase" evidence="1">
    <location>
        <begin position="67"/>
        <end position="229"/>
    </location>
</feature>
<protein>
    <recommendedName>
        <fullName evidence="1">NADP-dependent oxidoreductase domain-containing protein</fullName>
    </recommendedName>
</protein>
<sequence>MTQPQYTSLGEGTPTPLRIPRVLVHPHAAGAIETCAVEGVRFGNWRPAPSEVGAGACASAIADLGPLDLLTYTAWRYDSPTYIDNLYHMSRLLQTGEGGTHVGVADFDLPHLKLLVGSGYPIIANTVSASLLDGRYDVMADYCRVNKIAIIGYGATLGGLIGEEWVGKPEPKLSDLKEEMRKWKRVIDAAGGWGAFQGVLSAVASVAKKHRTSCAAVAVRHVLDSGVAAVWLSSPVKGVYEISLDADDRCMLACSTGNLKRLLGGCGDELRFAPFLTASGEMPTEALTAFEQPAKRAQILATIDKGGRVEYMTGSPWERVVGYCRSVRHLDRIVISGTTTTPHPSGSGVVGADAEDQATFVFDIIRGAVAALGGSLADVVRTRILYADVARDWLAVGRVQEREIMARHGVRPTNTMVGGLTYVLGKDALLEIEAECVMGAGAGEVLRLDPRDL</sequence>
<dbReference type="InterPro" id="IPR036812">
    <property type="entry name" value="NAD(P)_OxRdtase_dom_sf"/>
</dbReference>
<dbReference type="SUPFAM" id="SSF51430">
    <property type="entry name" value="NAD(P)-linked oxidoreductase"/>
    <property type="match status" value="1"/>
</dbReference>
<comment type="caution">
    <text evidence="2">The sequence shown here is derived from an EMBL/GenBank/DDBJ whole genome shotgun (WGS) entry which is preliminary data.</text>
</comment>
<reference evidence="2" key="1">
    <citation type="journal article" date="2023" name="BMC Genomics">
        <title>Chromosome-level genome assemblies of Cutaneotrichosporon spp. (Trichosporonales, Basidiomycota) reveal imbalanced evolution between nucleotide sequences and chromosome synteny.</title>
        <authorList>
            <person name="Kobayashi Y."/>
            <person name="Kayamori A."/>
            <person name="Aoki K."/>
            <person name="Shiwa Y."/>
            <person name="Matsutani M."/>
            <person name="Fujita N."/>
            <person name="Sugita T."/>
            <person name="Iwasaki W."/>
            <person name="Tanaka N."/>
            <person name="Takashima M."/>
        </authorList>
    </citation>
    <scope>NUCLEOTIDE SEQUENCE</scope>
    <source>
        <strain evidence="2">HIS016</strain>
    </source>
</reference>
<name>A0AAD3TUI3_9TREE</name>